<accession>A0A7Y9WTW6</accession>
<dbReference type="InterPro" id="IPR009492">
    <property type="entry name" value="TniQ"/>
</dbReference>
<name>A0A7Y9WTW6_9BURK</name>
<evidence type="ECO:0000313" key="3">
    <source>
        <dbReference type="EMBL" id="NYH26011.1"/>
    </source>
</evidence>
<proteinExistence type="predicted"/>
<organism evidence="3 4">
    <name type="scientific">Paraburkholderia bryophila</name>
    <dbReference type="NCBI Taxonomy" id="420952"/>
    <lineage>
        <taxon>Bacteria</taxon>
        <taxon>Pseudomonadati</taxon>
        <taxon>Pseudomonadota</taxon>
        <taxon>Betaproteobacteria</taxon>
        <taxon>Burkholderiales</taxon>
        <taxon>Burkholderiaceae</taxon>
        <taxon>Paraburkholderia</taxon>
    </lineage>
</organism>
<dbReference type="Pfam" id="PF15978">
    <property type="entry name" value="TnsD"/>
    <property type="match status" value="1"/>
</dbReference>
<dbReference type="Gene3D" id="1.10.10.60">
    <property type="entry name" value="Homeodomain-like"/>
    <property type="match status" value="1"/>
</dbReference>
<protein>
    <recommendedName>
        <fullName evidence="5">TniQ protein</fullName>
    </recommendedName>
</protein>
<dbReference type="InterPro" id="IPR032750">
    <property type="entry name" value="TnsD_C"/>
</dbReference>
<feature type="domain" description="TniQ" evidence="1">
    <location>
        <begin position="23"/>
        <end position="174"/>
    </location>
</feature>
<comment type="caution">
    <text evidence="3">The sequence shown here is derived from an EMBL/GenBank/DDBJ whole genome shotgun (WGS) entry which is preliminary data.</text>
</comment>
<evidence type="ECO:0000259" key="1">
    <source>
        <dbReference type="Pfam" id="PF06527"/>
    </source>
</evidence>
<dbReference type="AlphaFoldDB" id="A0A7Y9WTW6"/>
<dbReference type="Pfam" id="PF06527">
    <property type="entry name" value="TniQ"/>
    <property type="match status" value="1"/>
</dbReference>
<evidence type="ECO:0000259" key="2">
    <source>
        <dbReference type="Pfam" id="PF15978"/>
    </source>
</evidence>
<evidence type="ECO:0000313" key="4">
    <source>
        <dbReference type="Proteomes" id="UP000540929"/>
    </source>
</evidence>
<evidence type="ECO:0008006" key="5">
    <source>
        <dbReference type="Google" id="ProtNLM"/>
    </source>
</evidence>
<reference evidence="3 4" key="1">
    <citation type="submission" date="2020-07" db="EMBL/GenBank/DDBJ databases">
        <title>Exploring microbial biodiversity for novel pathways involved in the catabolism of aromatic compounds derived from lignin.</title>
        <authorList>
            <person name="Elkins J."/>
        </authorList>
    </citation>
    <scope>NUCLEOTIDE SEQUENCE [LARGE SCALE GENOMIC DNA]</scope>
    <source>
        <strain evidence="3 4">H2C3C</strain>
    </source>
</reference>
<feature type="domain" description="Transposon Tn7 transposition protein TnsD C-terminal" evidence="2">
    <location>
        <begin position="325"/>
        <end position="474"/>
    </location>
</feature>
<keyword evidence="4" id="KW-1185">Reference proteome</keyword>
<dbReference type="EMBL" id="JACCAS010000002">
    <property type="protein sequence ID" value="NYH26011.1"/>
    <property type="molecule type" value="Genomic_DNA"/>
</dbReference>
<gene>
    <name evidence="3" type="ORF">GGD40_005582</name>
</gene>
<sequence>MSVRPGKTKHPAFEEFARLRTATLIAGETVPSFLRRAAVDAGYRTEFWSHQAQMGRQGRPLEAMPSPLIKLSEVLRSTGATPDALLQQGHTLYGYWTCCAKAATRRRVRSRLIYGHPGPIRPCRLPINLEPSPYEVLHCPACDEMHLTLMGCTPALVVHHAPFISVCPEHGCLLNESSNRALFRQKCIYAAAAGSHRKTAEFALRTRRLVESSSSDDLVHDFRALMLERGFVTERGRVRWQEFMKAHHSFQTESFLDTRLDTVCHDEELLRRTMNCLMNDAGCAHPVLYCLLNWSLNGVACSSRNTEAATAKGRKPIPEAFMRHCHEASASATAAARLVGVSVNTFITRAQELGLTVRLKPSLLTESVRAEIETLYRSGKSVGAIATALGMSASSIYRTLRVTGLSKSTAEMRKAENIANVRKSLAAAVSECGPLTVSELRRQNPALYARAYRADRNFIRQYTSEGSRVATKKAISPRPRMMESEAQAAIRELSTKTESRHSPRLSARRIVTETGLSDFYLNVCGPETKALLDVVVETELQFVRRRVAEATAELMETEGNCAPWKALHRAGLRITRSRLDQS</sequence>
<dbReference type="Proteomes" id="UP000540929">
    <property type="component" value="Unassembled WGS sequence"/>
</dbReference>